<organism evidence="3 4">
    <name type="scientific">Microlunatus soli</name>
    <dbReference type="NCBI Taxonomy" id="630515"/>
    <lineage>
        <taxon>Bacteria</taxon>
        <taxon>Bacillati</taxon>
        <taxon>Actinomycetota</taxon>
        <taxon>Actinomycetes</taxon>
        <taxon>Propionibacteriales</taxon>
        <taxon>Propionibacteriaceae</taxon>
        <taxon>Microlunatus</taxon>
    </lineage>
</organism>
<dbReference type="EMBL" id="LT629772">
    <property type="protein sequence ID" value="SDT00473.1"/>
    <property type="molecule type" value="Genomic_DNA"/>
</dbReference>
<name>A0A1H1WTG3_9ACTN</name>
<dbReference type="InterPro" id="IPR002938">
    <property type="entry name" value="FAD-bd"/>
</dbReference>
<protein>
    <submittedName>
        <fullName evidence="3">2-polyprenyl-6-methoxyphenol hydroxylase</fullName>
    </submittedName>
</protein>
<gene>
    <name evidence="3" type="ORF">SAMN04489812_3799</name>
</gene>
<keyword evidence="1" id="KW-0560">Oxidoreductase</keyword>
<dbReference type="STRING" id="630515.SAMN04489812_3799"/>
<dbReference type="AlphaFoldDB" id="A0A1H1WTG3"/>
<evidence type="ECO:0000256" key="1">
    <source>
        <dbReference type="ARBA" id="ARBA00023002"/>
    </source>
</evidence>
<sequence>MELGHDGAVDRTTCLIGGGGPAGIMLGLLLARAGIDVTVVEKHGDFLRDFRGDTVHASTLRLLDELGLGERFAEIPHTDLSDYRLPIDDHRTIVLGDFSKIGKPYDHIAMAPQWDLLSMLADAARSEPNFRLIMNTATLGPVVDSGRVIGARVRLRDGTEQVLRADLTVACEGRDSPLRDGAGLTPKEYRVPYDVWWFRLSRTAAERRAQQPTLMPKISHPDILLTMAHQDYYQLAYLAPTGSADRLRAEGIDSFRRRIAKLRPDLADRLDELRSMAELPLLQVKLNRLRRWHRPGLLCIGDAAHAMSPSGGVGVNLAIQDAVAAARVLAPILSEGRTPTGDDLDRVRRRRLFPTVFLQTGQRVLHKTIYEPAMAGHRGGFELFVIMMRLLPWMSIPLGRLIAIGPGAEHAPDFARPAVDVAGSDRSITGTDHDGHR</sequence>
<dbReference type="Pfam" id="PF01494">
    <property type="entry name" value="FAD_binding_3"/>
    <property type="match status" value="1"/>
</dbReference>
<dbReference type="OrthoDB" id="9791689at2"/>
<dbReference type="InterPro" id="IPR050631">
    <property type="entry name" value="PheA/TfdB_FAD_monoxygenase"/>
</dbReference>
<evidence type="ECO:0000313" key="4">
    <source>
        <dbReference type="Proteomes" id="UP000199103"/>
    </source>
</evidence>
<dbReference type="Gene3D" id="3.50.50.60">
    <property type="entry name" value="FAD/NAD(P)-binding domain"/>
    <property type="match status" value="2"/>
</dbReference>
<dbReference type="GO" id="GO:0016491">
    <property type="term" value="F:oxidoreductase activity"/>
    <property type="evidence" value="ECO:0007669"/>
    <property type="project" value="UniProtKB-KW"/>
</dbReference>
<dbReference type="PANTHER" id="PTHR43476">
    <property type="entry name" value="3-(3-HYDROXY-PHENYL)PROPIONATE/3-HYDROXYCINNAMIC ACID HYDROXYLASE"/>
    <property type="match status" value="1"/>
</dbReference>
<reference evidence="3 4" key="1">
    <citation type="submission" date="2016-10" db="EMBL/GenBank/DDBJ databases">
        <authorList>
            <person name="de Groot N.N."/>
        </authorList>
    </citation>
    <scope>NUCLEOTIDE SEQUENCE [LARGE SCALE GENOMIC DNA]</scope>
    <source>
        <strain evidence="3 4">DSM 21800</strain>
    </source>
</reference>
<dbReference type="NCBIfam" id="NF004833">
    <property type="entry name" value="PRK06185.1-1"/>
    <property type="match status" value="1"/>
</dbReference>
<dbReference type="Proteomes" id="UP000199103">
    <property type="component" value="Chromosome I"/>
</dbReference>
<evidence type="ECO:0000259" key="2">
    <source>
        <dbReference type="Pfam" id="PF01494"/>
    </source>
</evidence>
<dbReference type="GO" id="GO:0071949">
    <property type="term" value="F:FAD binding"/>
    <property type="evidence" value="ECO:0007669"/>
    <property type="project" value="InterPro"/>
</dbReference>
<accession>A0A1H1WTG3</accession>
<dbReference type="SUPFAM" id="SSF51905">
    <property type="entry name" value="FAD/NAD(P)-binding domain"/>
    <property type="match status" value="1"/>
</dbReference>
<dbReference type="PANTHER" id="PTHR43476:SF5">
    <property type="entry name" value="FAD-DEPENDENT MONOOXYGENASE"/>
    <property type="match status" value="1"/>
</dbReference>
<feature type="domain" description="FAD-binding" evidence="2">
    <location>
        <begin position="12"/>
        <end position="337"/>
    </location>
</feature>
<dbReference type="InterPro" id="IPR036188">
    <property type="entry name" value="FAD/NAD-bd_sf"/>
</dbReference>
<dbReference type="PRINTS" id="PR00420">
    <property type="entry name" value="RNGMNOXGNASE"/>
</dbReference>
<keyword evidence="4" id="KW-1185">Reference proteome</keyword>
<proteinExistence type="predicted"/>
<evidence type="ECO:0000313" key="3">
    <source>
        <dbReference type="EMBL" id="SDT00473.1"/>
    </source>
</evidence>